<comment type="caution">
    <text evidence="5">The sequence shown here is derived from an EMBL/GenBank/DDBJ whole genome shotgun (WGS) entry which is preliminary data.</text>
</comment>
<dbReference type="EC" id="2.7.7.65" evidence="1"/>
<dbReference type="Pfam" id="PF00990">
    <property type="entry name" value="GGDEF"/>
    <property type="match status" value="1"/>
</dbReference>
<dbReference type="GO" id="GO:0005886">
    <property type="term" value="C:plasma membrane"/>
    <property type="evidence" value="ECO:0007669"/>
    <property type="project" value="TreeGrafter"/>
</dbReference>
<dbReference type="GO" id="GO:0052621">
    <property type="term" value="F:diguanylate cyclase activity"/>
    <property type="evidence" value="ECO:0007669"/>
    <property type="project" value="UniProtKB-EC"/>
</dbReference>
<dbReference type="AlphaFoldDB" id="A0A6A7Y580"/>
<feature type="transmembrane region" description="Helical" evidence="3">
    <location>
        <begin position="62"/>
        <end position="83"/>
    </location>
</feature>
<proteinExistence type="predicted"/>
<gene>
    <name evidence="5" type="ORF">F0357_11470</name>
</gene>
<dbReference type="SMART" id="SM00267">
    <property type="entry name" value="GGDEF"/>
    <property type="match status" value="1"/>
</dbReference>
<evidence type="ECO:0000256" key="1">
    <source>
        <dbReference type="ARBA" id="ARBA00012528"/>
    </source>
</evidence>
<dbReference type="InterPro" id="IPR029787">
    <property type="entry name" value="Nucleotide_cyclase"/>
</dbReference>
<feature type="transmembrane region" description="Helical" evidence="3">
    <location>
        <begin position="243"/>
        <end position="264"/>
    </location>
</feature>
<sequence>MRQLNVRIEAGLSPLLQRAVSTPALLEQGPASAVIGATQSRLDHRRDAPAGTIPMTFDLPTLHLAAAFGGFTLTLLLLIAFLQNRDVPELGWWSLAFLLLTVGIGLSAFREVLPPMVVAFGANSLILAGAWLQWNGIRRFCRQPPLVLASVAAVCLWAGLCFVPAFTADISTRVSVASFLLAAPAFLSGLSLVRNPEGQLPSYLTAAVLCFLHAGTMTVRGILPWFGVVTMDPTHALPFGWRALIESEGALFAVAMAMFTILFVRDRTELALREAATRDPLTGCFNRRAFHELAIPSYRRALAQGRSVSVLYFDLDHFKSINDAHGHAVGDAILIAFCRIAEETLRVSDVFARVGGEEFVAFLPGSDRLAARRIAERIRAAFASASVEGRGGLPIGTTVSIGISSETDARVSLVDLVARADFALFRAKDGGRDVVIEEGARERAA</sequence>
<evidence type="ECO:0000256" key="3">
    <source>
        <dbReference type="SAM" id="Phobius"/>
    </source>
</evidence>
<dbReference type="InterPro" id="IPR050469">
    <property type="entry name" value="Diguanylate_Cyclase"/>
</dbReference>
<dbReference type="InterPro" id="IPR043128">
    <property type="entry name" value="Rev_trsase/Diguanyl_cyclase"/>
</dbReference>
<keyword evidence="6" id="KW-1185">Reference proteome</keyword>
<dbReference type="NCBIfam" id="TIGR00254">
    <property type="entry name" value="GGDEF"/>
    <property type="match status" value="1"/>
</dbReference>
<organism evidence="5 6">
    <name type="scientific">Segnochrobactrum spirostomi</name>
    <dbReference type="NCBI Taxonomy" id="2608987"/>
    <lineage>
        <taxon>Bacteria</taxon>
        <taxon>Pseudomonadati</taxon>
        <taxon>Pseudomonadota</taxon>
        <taxon>Alphaproteobacteria</taxon>
        <taxon>Hyphomicrobiales</taxon>
        <taxon>Segnochrobactraceae</taxon>
        <taxon>Segnochrobactrum</taxon>
    </lineage>
</organism>
<dbReference type="PANTHER" id="PTHR45138:SF9">
    <property type="entry name" value="DIGUANYLATE CYCLASE DGCM-RELATED"/>
    <property type="match status" value="1"/>
</dbReference>
<feature type="transmembrane region" description="Helical" evidence="3">
    <location>
        <begin position="90"/>
        <end position="109"/>
    </location>
</feature>
<dbReference type="FunFam" id="3.30.70.270:FF:000001">
    <property type="entry name" value="Diguanylate cyclase domain protein"/>
    <property type="match status" value="1"/>
</dbReference>
<feature type="transmembrane region" description="Helical" evidence="3">
    <location>
        <begin position="200"/>
        <end position="223"/>
    </location>
</feature>
<name>A0A6A7Y580_9HYPH</name>
<dbReference type="GO" id="GO:1902201">
    <property type="term" value="P:negative regulation of bacterial-type flagellum-dependent cell motility"/>
    <property type="evidence" value="ECO:0007669"/>
    <property type="project" value="TreeGrafter"/>
</dbReference>
<dbReference type="GO" id="GO:0043709">
    <property type="term" value="P:cell adhesion involved in single-species biofilm formation"/>
    <property type="evidence" value="ECO:0007669"/>
    <property type="project" value="TreeGrafter"/>
</dbReference>
<dbReference type="Proteomes" id="UP000332515">
    <property type="component" value="Unassembled WGS sequence"/>
</dbReference>
<evidence type="ECO:0000313" key="5">
    <source>
        <dbReference type="EMBL" id="MQT13251.1"/>
    </source>
</evidence>
<dbReference type="EMBL" id="VWNA01000001">
    <property type="protein sequence ID" value="MQT13251.1"/>
    <property type="molecule type" value="Genomic_DNA"/>
</dbReference>
<protein>
    <recommendedName>
        <fullName evidence="1">diguanylate cyclase</fullName>
        <ecNumber evidence="1">2.7.7.65</ecNumber>
    </recommendedName>
</protein>
<dbReference type="SUPFAM" id="SSF55073">
    <property type="entry name" value="Nucleotide cyclase"/>
    <property type="match status" value="1"/>
</dbReference>
<evidence type="ECO:0000259" key="4">
    <source>
        <dbReference type="PROSITE" id="PS50887"/>
    </source>
</evidence>
<feature type="transmembrane region" description="Helical" evidence="3">
    <location>
        <begin position="115"/>
        <end position="134"/>
    </location>
</feature>
<reference evidence="5 6" key="1">
    <citation type="submission" date="2019-09" db="EMBL/GenBank/DDBJ databases">
        <title>Segnochrobactrum spirostomi gen. nov., sp. nov., isolated from the ciliate Spirostomum cf. yagiui and description of a novel family, Segnochrobactraceae fam. nov. within the order Rhizobiales of the class Alphaproteobacteria.</title>
        <authorList>
            <person name="Akter S."/>
            <person name="Shazib S.U.A."/>
            <person name="Shin M.K."/>
        </authorList>
    </citation>
    <scope>NUCLEOTIDE SEQUENCE [LARGE SCALE GENOMIC DNA]</scope>
    <source>
        <strain evidence="5 6">Sp-1</strain>
    </source>
</reference>
<accession>A0A6A7Y580</accession>
<feature type="transmembrane region" description="Helical" evidence="3">
    <location>
        <begin position="146"/>
        <end position="168"/>
    </location>
</feature>
<comment type="catalytic activity">
    <reaction evidence="2">
        <text>2 GTP = 3',3'-c-di-GMP + 2 diphosphate</text>
        <dbReference type="Rhea" id="RHEA:24898"/>
        <dbReference type="ChEBI" id="CHEBI:33019"/>
        <dbReference type="ChEBI" id="CHEBI:37565"/>
        <dbReference type="ChEBI" id="CHEBI:58805"/>
        <dbReference type="EC" id="2.7.7.65"/>
    </reaction>
</comment>
<dbReference type="Gene3D" id="3.30.70.270">
    <property type="match status" value="1"/>
</dbReference>
<keyword evidence="3" id="KW-1133">Transmembrane helix</keyword>
<feature type="transmembrane region" description="Helical" evidence="3">
    <location>
        <begin position="174"/>
        <end position="193"/>
    </location>
</feature>
<dbReference type="InterPro" id="IPR000160">
    <property type="entry name" value="GGDEF_dom"/>
</dbReference>
<dbReference type="PROSITE" id="PS50887">
    <property type="entry name" value="GGDEF"/>
    <property type="match status" value="1"/>
</dbReference>
<keyword evidence="3" id="KW-0812">Transmembrane</keyword>
<evidence type="ECO:0000256" key="2">
    <source>
        <dbReference type="ARBA" id="ARBA00034247"/>
    </source>
</evidence>
<evidence type="ECO:0000313" key="6">
    <source>
        <dbReference type="Proteomes" id="UP000332515"/>
    </source>
</evidence>
<dbReference type="PANTHER" id="PTHR45138">
    <property type="entry name" value="REGULATORY COMPONENTS OF SENSORY TRANSDUCTION SYSTEM"/>
    <property type="match status" value="1"/>
</dbReference>
<dbReference type="CDD" id="cd01949">
    <property type="entry name" value="GGDEF"/>
    <property type="match status" value="1"/>
</dbReference>
<feature type="domain" description="GGDEF" evidence="4">
    <location>
        <begin position="306"/>
        <end position="440"/>
    </location>
</feature>
<keyword evidence="3" id="KW-0472">Membrane</keyword>